<organism evidence="2 3">
    <name type="scientific">Nonomuraea cypriaca</name>
    <dbReference type="NCBI Taxonomy" id="1187855"/>
    <lineage>
        <taxon>Bacteria</taxon>
        <taxon>Bacillati</taxon>
        <taxon>Actinomycetota</taxon>
        <taxon>Actinomycetes</taxon>
        <taxon>Streptosporangiales</taxon>
        <taxon>Streptosporangiaceae</taxon>
        <taxon>Nonomuraea</taxon>
    </lineage>
</organism>
<dbReference type="InterPro" id="IPR025164">
    <property type="entry name" value="Toastrack_DUF4097"/>
</dbReference>
<keyword evidence="3" id="KW-1185">Reference proteome</keyword>
<reference evidence="2" key="1">
    <citation type="submission" date="2020-11" db="EMBL/GenBank/DDBJ databases">
        <title>Whole-genome analyses of Nonomuraea sp. K274.</title>
        <authorList>
            <person name="Veyisoglu A."/>
        </authorList>
    </citation>
    <scope>NUCLEOTIDE SEQUENCE</scope>
    <source>
        <strain evidence="2">K274</strain>
    </source>
</reference>
<name>A0A931F1I3_9ACTN</name>
<accession>A0A931F1I3</accession>
<dbReference type="Pfam" id="PF13349">
    <property type="entry name" value="DUF4097"/>
    <property type="match status" value="1"/>
</dbReference>
<dbReference type="RefSeq" id="WP_195899438.1">
    <property type="nucleotide sequence ID" value="NZ_JADOGI010000124.1"/>
</dbReference>
<dbReference type="AlphaFoldDB" id="A0A931F1I3"/>
<sequence length="259" mass="27126">MRAAWLTAGAVVTIIALTVSTVLLARGFARARPPVDTTHRSIPFAEDDVTIEAGKGPVSVRVTAGRAGELLVTRRLEWLSGERPGISEEWEAGTGTLRLDATCSGVEDPIVASCRADYMVSVPPETDVEASTTGGRLDVSVVFGDVRLSSVSGSIEMQGVSGAVWARTGTGDIMADRLDGETADVEVGSGYVHMSFVNPPTTVRAVVRTAGGVTLNLPSSRYDVSVEAAESTLSVLNDSRSPRKVTAKAPDGFVSLCCE</sequence>
<protein>
    <recommendedName>
        <fullName evidence="1">DUF4097 domain-containing protein</fullName>
    </recommendedName>
</protein>
<evidence type="ECO:0000313" key="2">
    <source>
        <dbReference type="EMBL" id="MBF8190520.1"/>
    </source>
</evidence>
<dbReference type="Proteomes" id="UP000605361">
    <property type="component" value="Unassembled WGS sequence"/>
</dbReference>
<proteinExistence type="predicted"/>
<comment type="caution">
    <text evidence="2">The sequence shown here is derived from an EMBL/GenBank/DDBJ whole genome shotgun (WGS) entry which is preliminary data.</text>
</comment>
<evidence type="ECO:0000313" key="3">
    <source>
        <dbReference type="Proteomes" id="UP000605361"/>
    </source>
</evidence>
<feature type="domain" description="DUF4097" evidence="1">
    <location>
        <begin position="42"/>
        <end position="195"/>
    </location>
</feature>
<gene>
    <name evidence="2" type="ORF">ITP53_33360</name>
</gene>
<dbReference type="EMBL" id="JADOGI010000124">
    <property type="protein sequence ID" value="MBF8190520.1"/>
    <property type="molecule type" value="Genomic_DNA"/>
</dbReference>
<evidence type="ECO:0000259" key="1">
    <source>
        <dbReference type="Pfam" id="PF13349"/>
    </source>
</evidence>